<evidence type="ECO:0000259" key="9">
    <source>
        <dbReference type="PROSITE" id="PS50106"/>
    </source>
</evidence>
<dbReference type="InterPro" id="IPR036034">
    <property type="entry name" value="PDZ_sf"/>
</dbReference>
<dbReference type="InterPro" id="IPR001478">
    <property type="entry name" value="PDZ"/>
</dbReference>
<feature type="compositionally biased region" description="Acidic residues" evidence="7">
    <location>
        <begin position="282"/>
        <end position="292"/>
    </location>
</feature>
<keyword evidence="11" id="KW-1185">Reference proteome</keyword>
<evidence type="ECO:0008006" key="12">
    <source>
        <dbReference type="Google" id="ProtNLM"/>
    </source>
</evidence>
<feature type="region of interest" description="Disordered" evidence="7">
    <location>
        <begin position="325"/>
        <end position="350"/>
    </location>
</feature>
<name>A0A6J8BNV3_MYTCO</name>
<reference evidence="10 11" key="1">
    <citation type="submission" date="2020-06" db="EMBL/GenBank/DDBJ databases">
        <authorList>
            <person name="Li R."/>
            <person name="Bekaert M."/>
        </authorList>
    </citation>
    <scope>NUCLEOTIDE SEQUENCE [LARGE SCALE GENOMIC DNA]</scope>
    <source>
        <strain evidence="11">wild</strain>
    </source>
</reference>
<dbReference type="GO" id="GO:0046872">
    <property type="term" value="F:metal ion binding"/>
    <property type="evidence" value="ECO:0007669"/>
    <property type="project" value="UniProtKB-KW"/>
</dbReference>
<evidence type="ECO:0000256" key="3">
    <source>
        <dbReference type="ARBA" id="ARBA00022723"/>
    </source>
</evidence>
<evidence type="ECO:0000256" key="5">
    <source>
        <dbReference type="ARBA" id="ARBA00023038"/>
    </source>
</evidence>
<dbReference type="PANTHER" id="PTHR24214:SF38">
    <property type="entry name" value="PDZ AND LIM DOMAIN PROTEIN ZASP-RELATED"/>
    <property type="match status" value="1"/>
</dbReference>
<feature type="region of interest" description="Disordered" evidence="7">
    <location>
        <begin position="271"/>
        <end position="311"/>
    </location>
</feature>
<dbReference type="SUPFAM" id="SSF50156">
    <property type="entry name" value="PDZ domain-like"/>
    <property type="match status" value="1"/>
</dbReference>
<feature type="domain" description="LIM zinc-binding" evidence="8">
    <location>
        <begin position="354"/>
        <end position="413"/>
    </location>
</feature>
<keyword evidence="3 6" id="KW-0479">Metal-binding</keyword>
<protein>
    <recommendedName>
        <fullName evidence="12">PDZ and LIM domain protein Zasp</fullName>
    </recommendedName>
</protein>
<dbReference type="InterPro" id="IPR006643">
    <property type="entry name" value="Zasp-like_motif"/>
</dbReference>
<gene>
    <name evidence="10" type="ORF">MCOR_20032</name>
</gene>
<dbReference type="GO" id="GO:0030036">
    <property type="term" value="P:actin cytoskeleton organization"/>
    <property type="evidence" value="ECO:0007669"/>
    <property type="project" value="TreeGrafter"/>
</dbReference>
<dbReference type="GO" id="GO:0031941">
    <property type="term" value="C:filamentous actin"/>
    <property type="evidence" value="ECO:0007669"/>
    <property type="project" value="TreeGrafter"/>
</dbReference>
<evidence type="ECO:0000256" key="2">
    <source>
        <dbReference type="ARBA" id="ARBA00022490"/>
    </source>
</evidence>
<evidence type="ECO:0000256" key="1">
    <source>
        <dbReference type="ARBA" id="ARBA00004496"/>
    </source>
</evidence>
<dbReference type="PROSITE" id="PS00478">
    <property type="entry name" value="LIM_DOMAIN_1"/>
    <property type="match status" value="1"/>
</dbReference>
<evidence type="ECO:0000256" key="7">
    <source>
        <dbReference type="SAM" id="MobiDB-lite"/>
    </source>
</evidence>
<dbReference type="Gene3D" id="2.10.110.10">
    <property type="entry name" value="Cysteine Rich Protein"/>
    <property type="match status" value="1"/>
</dbReference>
<keyword evidence="4 6" id="KW-0862">Zinc</keyword>
<dbReference type="GO" id="GO:0051371">
    <property type="term" value="F:muscle alpha-actinin binding"/>
    <property type="evidence" value="ECO:0007669"/>
    <property type="project" value="TreeGrafter"/>
</dbReference>
<evidence type="ECO:0000256" key="4">
    <source>
        <dbReference type="ARBA" id="ARBA00022833"/>
    </source>
</evidence>
<keyword evidence="5 6" id="KW-0440">LIM domain</keyword>
<dbReference type="GO" id="GO:0003779">
    <property type="term" value="F:actin binding"/>
    <property type="evidence" value="ECO:0007669"/>
    <property type="project" value="TreeGrafter"/>
</dbReference>
<accession>A0A6J8BNV3</accession>
<evidence type="ECO:0000259" key="8">
    <source>
        <dbReference type="PROSITE" id="PS50023"/>
    </source>
</evidence>
<dbReference type="GO" id="GO:0061061">
    <property type="term" value="P:muscle structure development"/>
    <property type="evidence" value="ECO:0007669"/>
    <property type="project" value="TreeGrafter"/>
</dbReference>
<dbReference type="Proteomes" id="UP000507470">
    <property type="component" value="Unassembled WGS sequence"/>
</dbReference>
<dbReference type="EMBL" id="CACVKT020003553">
    <property type="protein sequence ID" value="CAC5384379.1"/>
    <property type="molecule type" value="Genomic_DNA"/>
</dbReference>
<dbReference type="GO" id="GO:0001725">
    <property type="term" value="C:stress fiber"/>
    <property type="evidence" value="ECO:0007669"/>
    <property type="project" value="TreeGrafter"/>
</dbReference>
<dbReference type="InterPro" id="IPR031847">
    <property type="entry name" value="PDLI1-4/Zasp-like_mid"/>
</dbReference>
<feature type="region of interest" description="Disordered" evidence="7">
    <location>
        <begin position="129"/>
        <end position="224"/>
    </location>
</feature>
<sequence length="426" mass="47641">MSNVEYRPAETLTIRLSRRDSGVSWGFRLQGGTDFNIPLSVQSVNPNSVADRAGLQAGDGILFINNANTDQLSHEQAKMEMIRSGNEIYMTVVRGAVEVWKPKVTALSDLRPQELRQIKTATGDTITAVQKTDLTRDGPLESLKIGSSHNRSAKPFGQSSQYEPPRPEYQQQQQYRPPPQQQQYQPSPQQQQQYRQQQQQQQYRPPPQQQRQPMSPTSPKAPVPTVVHAQFNSPIGLYSAPHIAESYDVQTKGIQKEMENLDVEDAPVGMKISGTYQPLPEDTGDDDDDDTEVTEHAPLPETADDNSNSVKCEDNNQHEIINTNPEIERPSGFRSVTAPKFDPSKNQSPKQESMHCVKCGNMVSGVFVKIKGQPYHAQCFTCTSCGVNLKQKGYFVIEGCLFCEIHAKQRAEAPGPNMRQADVIYR</sequence>
<dbReference type="PANTHER" id="PTHR24214">
    <property type="entry name" value="PDZ AND LIM DOMAIN PROTEIN ZASP"/>
    <property type="match status" value="1"/>
</dbReference>
<dbReference type="SMART" id="SM00735">
    <property type="entry name" value="ZM"/>
    <property type="match status" value="1"/>
</dbReference>
<dbReference type="InterPro" id="IPR001781">
    <property type="entry name" value="Znf_LIM"/>
</dbReference>
<dbReference type="Gene3D" id="2.30.42.10">
    <property type="match status" value="1"/>
</dbReference>
<dbReference type="Pfam" id="PF15936">
    <property type="entry name" value="DUF4749"/>
    <property type="match status" value="1"/>
</dbReference>
<feature type="domain" description="PDZ" evidence="9">
    <location>
        <begin position="13"/>
        <end position="96"/>
    </location>
</feature>
<comment type="subcellular location">
    <subcellularLocation>
        <location evidence="1">Cytoplasm</location>
    </subcellularLocation>
</comment>
<evidence type="ECO:0000256" key="6">
    <source>
        <dbReference type="PROSITE-ProRule" id="PRU00125"/>
    </source>
</evidence>
<evidence type="ECO:0000313" key="11">
    <source>
        <dbReference type="Proteomes" id="UP000507470"/>
    </source>
</evidence>
<feature type="compositionally biased region" description="Low complexity" evidence="7">
    <location>
        <begin position="160"/>
        <end position="213"/>
    </location>
</feature>
<organism evidence="10 11">
    <name type="scientific">Mytilus coruscus</name>
    <name type="common">Sea mussel</name>
    <dbReference type="NCBI Taxonomy" id="42192"/>
    <lineage>
        <taxon>Eukaryota</taxon>
        <taxon>Metazoa</taxon>
        <taxon>Spiralia</taxon>
        <taxon>Lophotrochozoa</taxon>
        <taxon>Mollusca</taxon>
        <taxon>Bivalvia</taxon>
        <taxon>Autobranchia</taxon>
        <taxon>Pteriomorphia</taxon>
        <taxon>Mytilida</taxon>
        <taxon>Mytiloidea</taxon>
        <taxon>Mytilidae</taxon>
        <taxon>Mytilinae</taxon>
        <taxon>Mytilus</taxon>
    </lineage>
</organism>
<dbReference type="SMART" id="SM00228">
    <property type="entry name" value="PDZ"/>
    <property type="match status" value="1"/>
</dbReference>
<evidence type="ECO:0000313" key="10">
    <source>
        <dbReference type="EMBL" id="CAC5384379.1"/>
    </source>
</evidence>
<dbReference type="OrthoDB" id="1293114at2759"/>
<proteinExistence type="predicted"/>
<dbReference type="GO" id="GO:0005737">
    <property type="term" value="C:cytoplasm"/>
    <property type="evidence" value="ECO:0007669"/>
    <property type="project" value="UniProtKB-SubCell"/>
</dbReference>
<dbReference type="SMART" id="SM00132">
    <property type="entry name" value="LIM"/>
    <property type="match status" value="1"/>
</dbReference>
<dbReference type="InterPro" id="IPR050604">
    <property type="entry name" value="PDZ-LIM_domain"/>
</dbReference>
<keyword evidence="2" id="KW-0963">Cytoplasm</keyword>
<dbReference type="AlphaFoldDB" id="A0A6J8BNV3"/>
<dbReference type="CDD" id="cd23068">
    <property type="entry name" value="PDZ_ZASP52-like"/>
    <property type="match status" value="1"/>
</dbReference>
<dbReference type="SUPFAM" id="SSF81995">
    <property type="entry name" value="beta-sandwich domain of Sec23/24"/>
    <property type="match status" value="1"/>
</dbReference>
<dbReference type="Pfam" id="PF00595">
    <property type="entry name" value="PDZ"/>
    <property type="match status" value="1"/>
</dbReference>
<dbReference type="FunFam" id="2.30.42.10:FF:000055">
    <property type="entry name" value="PDZ and LIM domain protein 3"/>
    <property type="match status" value="1"/>
</dbReference>
<dbReference type="PROSITE" id="PS50106">
    <property type="entry name" value="PDZ"/>
    <property type="match status" value="1"/>
</dbReference>
<dbReference type="Pfam" id="PF00412">
    <property type="entry name" value="LIM"/>
    <property type="match status" value="1"/>
</dbReference>
<dbReference type="PROSITE" id="PS50023">
    <property type="entry name" value="LIM_DOMAIN_2"/>
    <property type="match status" value="1"/>
</dbReference>
<dbReference type="GO" id="GO:0005912">
    <property type="term" value="C:adherens junction"/>
    <property type="evidence" value="ECO:0007669"/>
    <property type="project" value="TreeGrafter"/>
</dbReference>
<dbReference type="SUPFAM" id="SSF57716">
    <property type="entry name" value="Glucocorticoid receptor-like (DNA-binding domain)"/>
    <property type="match status" value="2"/>
</dbReference>